<name>L0W803_9GAMM</name>
<evidence type="ECO:0000313" key="3">
    <source>
        <dbReference type="Proteomes" id="UP000010164"/>
    </source>
</evidence>
<dbReference type="GO" id="GO:0004803">
    <property type="term" value="F:transposase activity"/>
    <property type="evidence" value="ECO:0007669"/>
    <property type="project" value="InterPro"/>
</dbReference>
<evidence type="ECO:0000259" key="1">
    <source>
        <dbReference type="SMART" id="SM01321"/>
    </source>
</evidence>
<dbReference type="Gene3D" id="3.30.70.1290">
    <property type="entry name" value="Transposase IS200-like"/>
    <property type="match status" value="1"/>
</dbReference>
<dbReference type="OrthoDB" id="9794403at2"/>
<dbReference type="EMBL" id="AMRJ01000037">
    <property type="protein sequence ID" value="EKF73036.1"/>
    <property type="molecule type" value="Genomic_DNA"/>
</dbReference>
<protein>
    <recommendedName>
        <fullName evidence="1">Transposase IS200-like domain-containing protein</fullName>
    </recommendedName>
</protein>
<dbReference type="AlphaFoldDB" id="L0W803"/>
<dbReference type="InterPro" id="IPR002686">
    <property type="entry name" value="Transposase_17"/>
</dbReference>
<dbReference type="Proteomes" id="UP000010164">
    <property type="component" value="Unassembled WGS sequence"/>
</dbReference>
<dbReference type="SMART" id="SM01321">
    <property type="entry name" value="Y1_Tnp"/>
    <property type="match status" value="1"/>
</dbReference>
<comment type="caution">
    <text evidence="2">The sequence shown here is derived from an EMBL/GenBank/DDBJ whole genome shotgun (WGS) entry which is preliminary data.</text>
</comment>
<organism evidence="2 3">
    <name type="scientific">Alcanivorax hongdengensis A-11-3</name>
    <dbReference type="NCBI Taxonomy" id="1177179"/>
    <lineage>
        <taxon>Bacteria</taxon>
        <taxon>Pseudomonadati</taxon>
        <taxon>Pseudomonadota</taxon>
        <taxon>Gammaproteobacteria</taxon>
        <taxon>Oceanospirillales</taxon>
        <taxon>Alcanivoracaceae</taxon>
        <taxon>Alcanivorax</taxon>
    </lineage>
</organism>
<evidence type="ECO:0000313" key="2">
    <source>
        <dbReference type="EMBL" id="EKF73036.1"/>
    </source>
</evidence>
<accession>L0W803</accession>
<dbReference type="Pfam" id="PF01797">
    <property type="entry name" value="Y1_Tnp"/>
    <property type="match status" value="1"/>
</dbReference>
<dbReference type="InterPro" id="IPR052715">
    <property type="entry name" value="RAYT_transposase"/>
</dbReference>
<dbReference type="NCBIfam" id="NF047646">
    <property type="entry name" value="REP_Tyr_transpos"/>
    <property type="match status" value="1"/>
</dbReference>
<gene>
    <name evidence="2" type="ORF">A11A3_15557</name>
</gene>
<dbReference type="InterPro" id="IPR036515">
    <property type="entry name" value="Transposase_17_sf"/>
</dbReference>
<dbReference type="eggNOG" id="COG1943">
    <property type="taxonomic scope" value="Bacteria"/>
</dbReference>
<feature type="domain" description="Transposase IS200-like" evidence="1">
    <location>
        <begin position="17"/>
        <end position="132"/>
    </location>
</feature>
<sequence length="153" mass="17715">MGKAFHSRALRLGRHSCAGNVYMVTVVTQHRRHVFSHFSYARLAIQAIRDSDDYRFTDTYAYVVMPDHLHWLFQLGRKEGLSRVVQRVKAQVSRGVRADARVDEPVWQPGFHDHAMRTEESLVGAARYIVANPLRAGIARSVREYPHWDCVWL</sequence>
<dbReference type="GO" id="GO:0043565">
    <property type="term" value="F:sequence-specific DNA binding"/>
    <property type="evidence" value="ECO:0007669"/>
    <property type="project" value="TreeGrafter"/>
</dbReference>
<dbReference type="SUPFAM" id="SSF143422">
    <property type="entry name" value="Transposase IS200-like"/>
    <property type="match status" value="1"/>
</dbReference>
<dbReference type="PANTHER" id="PTHR36966">
    <property type="entry name" value="REP-ASSOCIATED TYROSINE TRANSPOSASE"/>
    <property type="match status" value="1"/>
</dbReference>
<proteinExistence type="predicted"/>
<keyword evidence="3" id="KW-1185">Reference proteome</keyword>
<reference evidence="2 3" key="1">
    <citation type="journal article" date="2012" name="J. Bacteriol.">
        <title>Genome Sequence of the Alkane-Degrading Bacterium Alcanivorax hongdengensis Type Strain A-11-3.</title>
        <authorList>
            <person name="Lai Q."/>
            <person name="Shao Z."/>
        </authorList>
    </citation>
    <scope>NUCLEOTIDE SEQUENCE [LARGE SCALE GENOMIC DNA]</scope>
    <source>
        <strain evidence="2 3">A-11-3</strain>
    </source>
</reference>
<dbReference type="PANTHER" id="PTHR36966:SF1">
    <property type="entry name" value="REP-ASSOCIATED TYROSINE TRANSPOSASE"/>
    <property type="match status" value="1"/>
</dbReference>
<dbReference type="GO" id="GO:0006313">
    <property type="term" value="P:DNA transposition"/>
    <property type="evidence" value="ECO:0007669"/>
    <property type="project" value="InterPro"/>
</dbReference>